<accession>A0ABS3MY74</accession>
<keyword evidence="4" id="KW-1185">Reference proteome</keyword>
<dbReference type="PANTHER" id="PTHR43150">
    <property type="entry name" value="HYPERKINETIC, ISOFORM M"/>
    <property type="match status" value="1"/>
</dbReference>
<organism evidence="3 4">
    <name type="scientific">Metabacillus bambusae</name>
    <dbReference type="NCBI Taxonomy" id="2795218"/>
    <lineage>
        <taxon>Bacteria</taxon>
        <taxon>Bacillati</taxon>
        <taxon>Bacillota</taxon>
        <taxon>Bacilli</taxon>
        <taxon>Bacillales</taxon>
        <taxon>Bacillaceae</taxon>
        <taxon>Metabacillus</taxon>
    </lineage>
</organism>
<dbReference type="Proteomes" id="UP000663981">
    <property type="component" value="Unassembled WGS sequence"/>
</dbReference>
<evidence type="ECO:0008006" key="5">
    <source>
        <dbReference type="Google" id="ProtNLM"/>
    </source>
</evidence>
<dbReference type="SUPFAM" id="SSF51430">
    <property type="entry name" value="NAD(P)-linked oxidoreductase"/>
    <property type="match status" value="1"/>
</dbReference>
<dbReference type="Gene3D" id="3.20.20.100">
    <property type="entry name" value="NADP-dependent oxidoreductase domain"/>
    <property type="match status" value="1"/>
</dbReference>
<evidence type="ECO:0000313" key="4">
    <source>
        <dbReference type="Proteomes" id="UP000663981"/>
    </source>
</evidence>
<evidence type="ECO:0000256" key="2">
    <source>
        <dbReference type="ARBA" id="ARBA00023002"/>
    </source>
</evidence>
<keyword evidence="2" id="KW-0560">Oxidoreductase</keyword>
<proteinExistence type="predicted"/>
<evidence type="ECO:0000313" key="3">
    <source>
        <dbReference type="EMBL" id="MBO1510975.1"/>
    </source>
</evidence>
<dbReference type="RefSeq" id="WP_207975580.1">
    <property type="nucleotide sequence ID" value="NZ_JAGDEL010000002.1"/>
</dbReference>
<dbReference type="PANTHER" id="PTHR43150:SF4">
    <property type="entry name" value="L-GLYCERALDEHYDE 3-PHOSPHATE REDUCTASE"/>
    <property type="match status" value="1"/>
</dbReference>
<gene>
    <name evidence="3" type="ORF">I7822_04620</name>
</gene>
<keyword evidence="1" id="KW-0521">NADP</keyword>
<name>A0ABS3MY74_9BACI</name>
<comment type="caution">
    <text evidence="3">The sequence shown here is derived from an EMBL/GenBank/DDBJ whole genome shotgun (WGS) entry which is preliminary data.</text>
</comment>
<reference evidence="3 4" key="1">
    <citation type="submission" date="2021-03" db="EMBL/GenBank/DDBJ databases">
        <title>Whole genome sequence of Metabacillus bambusae BG109.</title>
        <authorList>
            <person name="Jeong J.W."/>
        </authorList>
    </citation>
    <scope>NUCLEOTIDE SEQUENCE [LARGE SCALE GENOMIC DNA]</scope>
    <source>
        <strain evidence="3 4">BG109</strain>
    </source>
</reference>
<dbReference type="InterPro" id="IPR005399">
    <property type="entry name" value="K_chnl_volt-dep_bsu_KCNAB-rel"/>
</dbReference>
<protein>
    <recommendedName>
        <fullName evidence="5">NADP-dependent oxidoreductase domain-containing protein</fullName>
    </recommendedName>
</protein>
<evidence type="ECO:0000256" key="1">
    <source>
        <dbReference type="ARBA" id="ARBA00022857"/>
    </source>
</evidence>
<dbReference type="EMBL" id="JAGDEL010000002">
    <property type="protein sequence ID" value="MBO1510975.1"/>
    <property type="molecule type" value="Genomic_DNA"/>
</dbReference>
<dbReference type="InterPro" id="IPR036812">
    <property type="entry name" value="NAD(P)_OxRdtase_dom_sf"/>
</dbReference>
<sequence>MIYKNFGKSGLMVPAILTTKYIEGIPNDSRVAKGVDTISADQVTKARIEKVQKLKVIADERNQTVAQLAIAWSLRKEVGLHQL</sequence>